<dbReference type="InterPro" id="IPR017970">
    <property type="entry name" value="Homeobox_CS"/>
</dbReference>
<dbReference type="GO" id="GO:0000981">
    <property type="term" value="F:DNA-binding transcription factor activity, RNA polymerase II-specific"/>
    <property type="evidence" value="ECO:0007669"/>
    <property type="project" value="InterPro"/>
</dbReference>
<organism evidence="10 11">
    <name type="scientific">Brenthis ino</name>
    <name type="common">lesser marbled fritillary</name>
    <dbReference type="NCBI Taxonomy" id="405034"/>
    <lineage>
        <taxon>Eukaryota</taxon>
        <taxon>Metazoa</taxon>
        <taxon>Ecdysozoa</taxon>
        <taxon>Arthropoda</taxon>
        <taxon>Hexapoda</taxon>
        <taxon>Insecta</taxon>
        <taxon>Pterygota</taxon>
        <taxon>Neoptera</taxon>
        <taxon>Endopterygota</taxon>
        <taxon>Lepidoptera</taxon>
        <taxon>Glossata</taxon>
        <taxon>Ditrysia</taxon>
        <taxon>Papilionoidea</taxon>
        <taxon>Nymphalidae</taxon>
        <taxon>Heliconiinae</taxon>
        <taxon>Argynnini</taxon>
        <taxon>Brenthis</taxon>
    </lineage>
</organism>
<name>A0A8J9U953_9NEOP</name>
<evidence type="ECO:0000259" key="9">
    <source>
        <dbReference type="PROSITE" id="PS50071"/>
    </source>
</evidence>
<evidence type="ECO:0000256" key="5">
    <source>
        <dbReference type="ARBA" id="ARBA00023159"/>
    </source>
</evidence>
<dbReference type="SUPFAM" id="SSF46689">
    <property type="entry name" value="Homeodomain-like"/>
    <property type="match status" value="1"/>
</dbReference>
<keyword evidence="5" id="KW-0010">Activator</keyword>
<dbReference type="GO" id="GO:0042693">
    <property type="term" value="P:muscle cell fate commitment"/>
    <property type="evidence" value="ECO:0007669"/>
    <property type="project" value="UniProtKB-ARBA"/>
</dbReference>
<dbReference type="InterPro" id="IPR003893">
    <property type="entry name" value="Iroquois_homeo"/>
</dbReference>
<comment type="similarity">
    <text evidence="2">Belongs to the TALE/IRO homeobox family.</text>
</comment>
<dbReference type="SMART" id="SM00389">
    <property type="entry name" value="HOX"/>
    <property type="match status" value="1"/>
</dbReference>
<dbReference type="PANTHER" id="PTHR11211">
    <property type="entry name" value="IROQUOIS-CLASS HOMEODOMAIN PROTEIN IRX"/>
    <property type="match status" value="1"/>
</dbReference>
<dbReference type="EMBL" id="OV170231">
    <property type="protein sequence ID" value="CAH0715987.1"/>
    <property type="molecule type" value="Genomic_DNA"/>
</dbReference>
<dbReference type="InterPro" id="IPR009057">
    <property type="entry name" value="Homeodomain-like_sf"/>
</dbReference>
<protein>
    <recommendedName>
        <fullName evidence="9">Homeobox domain-containing protein</fullName>
    </recommendedName>
</protein>
<feature type="compositionally biased region" description="Basic and acidic residues" evidence="8">
    <location>
        <begin position="244"/>
        <end position="254"/>
    </location>
</feature>
<feature type="compositionally biased region" description="Low complexity" evidence="8">
    <location>
        <begin position="48"/>
        <end position="67"/>
    </location>
</feature>
<gene>
    <name evidence="10" type="ORF">BINO364_LOCUS2838</name>
</gene>
<dbReference type="InterPro" id="IPR001356">
    <property type="entry name" value="HD"/>
</dbReference>
<dbReference type="CDD" id="cd00086">
    <property type="entry name" value="homeodomain"/>
    <property type="match status" value="1"/>
</dbReference>
<evidence type="ECO:0000256" key="8">
    <source>
        <dbReference type="SAM" id="MobiDB-lite"/>
    </source>
</evidence>
<dbReference type="GO" id="GO:0045926">
    <property type="term" value="P:negative regulation of growth"/>
    <property type="evidence" value="ECO:0007669"/>
    <property type="project" value="UniProtKB-ARBA"/>
</dbReference>
<feature type="region of interest" description="Disordered" evidence="8">
    <location>
        <begin position="408"/>
        <end position="433"/>
    </location>
</feature>
<dbReference type="Proteomes" id="UP000838878">
    <property type="component" value="Chromosome 11"/>
</dbReference>
<dbReference type="GO" id="GO:0005634">
    <property type="term" value="C:nucleus"/>
    <property type="evidence" value="ECO:0007669"/>
    <property type="project" value="UniProtKB-SubCell"/>
</dbReference>
<feature type="non-terminal residue" evidence="10">
    <location>
        <position position="433"/>
    </location>
</feature>
<dbReference type="PROSITE" id="PS00027">
    <property type="entry name" value="HOMEOBOX_1"/>
    <property type="match status" value="1"/>
</dbReference>
<evidence type="ECO:0000256" key="3">
    <source>
        <dbReference type="ARBA" id="ARBA00023125"/>
    </source>
</evidence>
<dbReference type="Pfam" id="PF05920">
    <property type="entry name" value="Homeobox_KN"/>
    <property type="match status" value="1"/>
</dbReference>
<accession>A0A8J9U953</accession>
<dbReference type="AlphaFoldDB" id="A0A8J9U953"/>
<feature type="domain" description="Homeobox" evidence="9">
    <location>
        <begin position="180"/>
        <end position="243"/>
    </location>
</feature>
<dbReference type="PROSITE" id="PS50071">
    <property type="entry name" value="HOMEOBOX_2"/>
    <property type="match status" value="1"/>
</dbReference>
<feature type="DNA-binding region" description="Homeobox" evidence="7">
    <location>
        <begin position="182"/>
        <end position="244"/>
    </location>
</feature>
<dbReference type="Gene3D" id="1.10.10.60">
    <property type="entry name" value="Homeodomain-like"/>
    <property type="match status" value="1"/>
</dbReference>
<feature type="region of interest" description="Disordered" evidence="8">
    <location>
        <begin position="44"/>
        <end position="67"/>
    </location>
</feature>
<keyword evidence="6 7" id="KW-0539">Nucleus</keyword>
<sequence>MDRDVTTAVRCYAYGGLQKARANENAIRHFKIYNLQSTISTASNSPTPAQAGMSGAGASSARPSSPGRCCDTGRPIYQDPITGQTVCSCQYDFLNYQRLASGVPLSMYSAPYPDAATAAGMAAYFPALAADQPPFYANTAAGIELKENLAASAASWPYPTVYHPYDAAFAGYPFNGYGMDLNGARRKNATRETTSTLKAWLNEHKKNPYPTKGEKIMLAIITKMTLTQVSTWFANARRRLKKENKMTWEPRNRVDDDDNNNDDDDHKSNDGKDALDGKDSGTGSSEDGERPQQRLDLLGQRTESEWSESRADSGPESPEPYERPLHPAYQHLPSRAPGSTPSAKPRIWSLADMASKDEAAPPAVSFYQSAAARLAHPYRPELYRGLYPPTHPADVALLEYSRTLALAAPAPAPPAPSPSSSSTSSLADPPPRA</sequence>
<comment type="subcellular location">
    <subcellularLocation>
        <location evidence="1 7">Nucleus</location>
    </subcellularLocation>
</comment>
<dbReference type="InterPro" id="IPR008422">
    <property type="entry name" value="KN_HD"/>
</dbReference>
<keyword evidence="3 7" id="KW-0238">DNA-binding</keyword>
<proteinExistence type="inferred from homology"/>
<evidence type="ECO:0000256" key="4">
    <source>
        <dbReference type="ARBA" id="ARBA00023155"/>
    </source>
</evidence>
<keyword evidence="4 7" id="KW-0371">Homeobox</keyword>
<dbReference type="GO" id="GO:0030182">
    <property type="term" value="P:neuron differentiation"/>
    <property type="evidence" value="ECO:0007669"/>
    <property type="project" value="TreeGrafter"/>
</dbReference>
<dbReference type="GO" id="GO:0000978">
    <property type="term" value="F:RNA polymerase II cis-regulatory region sequence-specific DNA binding"/>
    <property type="evidence" value="ECO:0007669"/>
    <property type="project" value="TreeGrafter"/>
</dbReference>
<dbReference type="OrthoDB" id="5399138at2759"/>
<evidence type="ECO:0000313" key="11">
    <source>
        <dbReference type="Proteomes" id="UP000838878"/>
    </source>
</evidence>
<dbReference type="GO" id="GO:0048468">
    <property type="term" value="P:cell development"/>
    <property type="evidence" value="ECO:0007669"/>
    <property type="project" value="TreeGrafter"/>
</dbReference>
<keyword evidence="11" id="KW-1185">Reference proteome</keyword>
<dbReference type="GO" id="GO:0045317">
    <property type="term" value="P:equator specification"/>
    <property type="evidence" value="ECO:0007669"/>
    <property type="project" value="UniProtKB-ARBA"/>
</dbReference>
<feature type="compositionally biased region" description="Basic and acidic residues" evidence="8">
    <location>
        <begin position="264"/>
        <end position="279"/>
    </location>
</feature>
<dbReference type="FunFam" id="1.10.10.60:FF:000003">
    <property type="entry name" value="Iroquois-class homeobox protein IRX"/>
    <property type="match status" value="1"/>
</dbReference>
<evidence type="ECO:0000256" key="2">
    <source>
        <dbReference type="ARBA" id="ARBA00008446"/>
    </source>
</evidence>
<feature type="compositionally biased region" description="Low complexity" evidence="8">
    <location>
        <begin position="418"/>
        <end position="427"/>
    </location>
</feature>
<feature type="region of interest" description="Disordered" evidence="8">
    <location>
        <begin position="244"/>
        <end position="344"/>
    </location>
</feature>
<evidence type="ECO:0000256" key="1">
    <source>
        <dbReference type="ARBA" id="ARBA00004123"/>
    </source>
</evidence>
<evidence type="ECO:0000313" key="10">
    <source>
        <dbReference type="EMBL" id="CAH0715987.1"/>
    </source>
</evidence>
<dbReference type="PANTHER" id="PTHR11211:SF40">
    <property type="entry name" value="MIRROR, ISOFORM C"/>
    <property type="match status" value="1"/>
</dbReference>
<dbReference type="GO" id="GO:0007474">
    <property type="term" value="P:imaginal disc-derived wing vein specification"/>
    <property type="evidence" value="ECO:0007669"/>
    <property type="project" value="UniProtKB-ARBA"/>
</dbReference>
<feature type="compositionally biased region" description="Basic and acidic residues" evidence="8">
    <location>
        <begin position="302"/>
        <end position="313"/>
    </location>
</feature>
<dbReference type="SMART" id="SM00548">
    <property type="entry name" value="IRO"/>
    <property type="match status" value="1"/>
</dbReference>
<reference evidence="10" key="1">
    <citation type="submission" date="2021-12" db="EMBL/GenBank/DDBJ databases">
        <authorList>
            <person name="Martin H S."/>
        </authorList>
    </citation>
    <scope>NUCLEOTIDE SEQUENCE</scope>
</reference>
<evidence type="ECO:0000256" key="6">
    <source>
        <dbReference type="ARBA" id="ARBA00023242"/>
    </source>
</evidence>
<evidence type="ECO:0000256" key="7">
    <source>
        <dbReference type="PROSITE-ProRule" id="PRU00108"/>
    </source>
</evidence>